<reference evidence="1 2" key="1">
    <citation type="submission" date="2024-10" db="EMBL/GenBank/DDBJ databases">
        <title>The Natural Products Discovery Center: Release of the First 8490 Sequenced Strains for Exploring Actinobacteria Biosynthetic Diversity.</title>
        <authorList>
            <person name="Kalkreuter E."/>
            <person name="Kautsar S.A."/>
            <person name="Yang D."/>
            <person name="Bader C.D."/>
            <person name="Teijaro C.N."/>
            <person name="Fluegel L."/>
            <person name="Davis C.M."/>
            <person name="Simpson J.R."/>
            <person name="Lauterbach L."/>
            <person name="Steele A.D."/>
            <person name="Gui C."/>
            <person name="Meng S."/>
            <person name="Li G."/>
            <person name="Viehrig K."/>
            <person name="Ye F."/>
            <person name="Su P."/>
            <person name="Kiefer A.F."/>
            <person name="Nichols A."/>
            <person name="Cepeda A.J."/>
            <person name="Yan W."/>
            <person name="Fan B."/>
            <person name="Jiang Y."/>
            <person name="Adhikari A."/>
            <person name="Zheng C.-J."/>
            <person name="Schuster L."/>
            <person name="Cowan T.M."/>
            <person name="Smanski M.J."/>
            <person name="Chevrette M.G."/>
            <person name="De Carvalho L.P.S."/>
            <person name="Shen B."/>
        </authorList>
    </citation>
    <scope>NUCLEOTIDE SEQUENCE [LARGE SCALE GENOMIC DNA]</scope>
    <source>
        <strain evidence="1 2">NPDC020327</strain>
    </source>
</reference>
<organism evidence="1 2">
    <name type="scientific">Streptomyces pathocidini</name>
    <dbReference type="NCBI Taxonomy" id="1650571"/>
    <lineage>
        <taxon>Bacteria</taxon>
        <taxon>Bacillati</taxon>
        <taxon>Actinomycetota</taxon>
        <taxon>Actinomycetes</taxon>
        <taxon>Kitasatosporales</taxon>
        <taxon>Streptomycetaceae</taxon>
        <taxon>Streptomyces</taxon>
    </lineage>
</organism>
<evidence type="ECO:0000313" key="2">
    <source>
        <dbReference type="Proteomes" id="UP001611548"/>
    </source>
</evidence>
<dbReference type="PIRSF" id="PIRSF008502">
    <property type="entry name" value="UCP008502"/>
    <property type="match status" value="1"/>
</dbReference>
<dbReference type="Proteomes" id="UP001611548">
    <property type="component" value="Unassembled WGS sequence"/>
</dbReference>
<keyword evidence="2" id="KW-1185">Reference proteome</keyword>
<dbReference type="Pfam" id="PF08002">
    <property type="entry name" value="DUF1697"/>
    <property type="match status" value="1"/>
</dbReference>
<dbReference type="PANTHER" id="PTHR36439">
    <property type="entry name" value="BLL4334 PROTEIN"/>
    <property type="match status" value="1"/>
</dbReference>
<dbReference type="PANTHER" id="PTHR36439:SF1">
    <property type="entry name" value="DUF1697 DOMAIN-CONTAINING PROTEIN"/>
    <property type="match status" value="1"/>
</dbReference>
<dbReference type="RefSeq" id="WP_055471357.1">
    <property type="nucleotide sequence ID" value="NZ_JBIRWE010000001.1"/>
</dbReference>
<proteinExistence type="predicted"/>
<sequence length="179" mass="19310">MTTYAALLRGINLGGRRKVPMADLRELITGLGYEGVRTLLQSGNVVFTGGEQPPALLARELEQALQARFGFEIGCVVLTSAELRAVVARNPFPVTSFDPSKFVVTFLAAPLDPAHLARIDPEAYLPDEFRPGERELFLHCPNGLGRSKLSAALGATDFGAVATTRNWNTVTKLLAMADV</sequence>
<comment type="caution">
    <text evidence="1">The sequence shown here is derived from an EMBL/GenBank/DDBJ whole genome shotgun (WGS) entry which is preliminary data.</text>
</comment>
<accession>A0ABW7UK14</accession>
<dbReference type="SUPFAM" id="SSF160379">
    <property type="entry name" value="SP0830-like"/>
    <property type="match status" value="1"/>
</dbReference>
<dbReference type="InterPro" id="IPR012545">
    <property type="entry name" value="DUF1697"/>
</dbReference>
<gene>
    <name evidence="1" type="ORF">ACH429_01455</name>
</gene>
<protein>
    <submittedName>
        <fullName evidence="1">DUF1697 domain-containing protein</fullName>
    </submittedName>
</protein>
<dbReference type="EMBL" id="JBIRWE010000001">
    <property type="protein sequence ID" value="MFI1962808.1"/>
    <property type="molecule type" value="Genomic_DNA"/>
</dbReference>
<evidence type="ECO:0000313" key="1">
    <source>
        <dbReference type="EMBL" id="MFI1962808.1"/>
    </source>
</evidence>
<name>A0ABW7UK14_9ACTN</name>
<dbReference type="Gene3D" id="3.30.70.1280">
    <property type="entry name" value="SP0830-like domains"/>
    <property type="match status" value="1"/>
</dbReference>